<comment type="similarity">
    <text evidence="1">Belongs to the FHY3/FAR1 family.</text>
</comment>
<keyword evidence="1" id="KW-0539">Nucleus</keyword>
<keyword evidence="1" id="KW-0479">Metal-binding</keyword>
<dbReference type="GO" id="GO:0006355">
    <property type="term" value="P:regulation of DNA-templated transcription"/>
    <property type="evidence" value="ECO:0007669"/>
    <property type="project" value="UniProtKB-UniRule"/>
</dbReference>
<dbReference type="Pfam" id="PF10551">
    <property type="entry name" value="MULE"/>
    <property type="match status" value="1"/>
</dbReference>
<comment type="function">
    <text evidence="1">Putative transcription activator involved in regulating light control of development.</text>
</comment>
<gene>
    <name evidence="3" type="ORF">Ddye_012839</name>
</gene>
<evidence type="ECO:0000256" key="1">
    <source>
        <dbReference type="RuleBase" id="RU367018"/>
    </source>
</evidence>
<dbReference type="GO" id="GO:0008270">
    <property type="term" value="F:zinc ion binding"/>
    <property type="evidence" value="ECO:0007669"/>
    <property type="project" value="UniProtKB-UniRule"/>
</dbReference>
<protein>
    <recommendedName>
        <fullName evidence="1">Protein FAR1-RELATED SEQUENCE</fullName>
    </recommendedName>
</protein>
<evidence type="ECO:0000313" key="3">
    <source>
        <dbReference type="EMBL" id="KAK2652983.1"/>
    </source>
</evidence>
<sequence>MPFAAFVGVNHHEQSTLFGCGLISNEDTETYIWLFQSWPMCMSSCAPTSIIFDLDKAMQKTIEIVFPDARHRWCLWHILKMLPEKIESFKNYEDIKSRVLNIVYESLTRDEFEDRWNELINMYGLHANEWLLRLYDERGSWVPAFLKDTFWAGLSTTQRNAAKAFERLESYRFAQVDVPPNYDHDGNILATQESIVIESNSQIQ</sequence>
<dbReference type="InterPro" id="IPR018289">
    <property type="entry name" value="MULE_transposase_dom"/>
</dbReference>
<dbReference type="EMBL" id="JANJYI010000004">
    <property type="protein sequence ID" value="KAK2652983.1"/>
    <property type="molecule type" value="Genomic_DNA"/>
</dbReference>
<keyword evidence="1" id="KW-0862">Zinc</keyword>
<dbReference type="AlphaFoldDB" id="A0AAD9X516"/>
<feature type="domain" description="MULE transposase" evidence="2">
    <location>
        <begin position="1"/>
        <end position="80"/>
    </location>
</feature>
<reference evidence="3" key="1">
    <citation type="journal article" date="2023" name="Plant J.">
        <title>Genome sequences and population genomics provide insights into the demographic history, inbreeding, and mutation load of two 'living fossil' tree species of Dipteronia.</title>
        <authorList>
            <person name="Feng Y."/>
            <person name="Comes H.P."/>
            <person name="Chen J."/>
            <person name="Zhu S."/>
            <person name="Lu R."/>
            <person name="Zhang X."/>
            <person name="Li P."/>
            <person name="Qiu J."/>
            <person name="Olsen K.M."/>
            <person name="Qiu Y."/>
        </authorList>
    </citation>
    <scope>NUCLEOTIDE SEQUENCE</scope>
    <source>
        <strain evidence="3">KIB01</strain>
    </source>
</reference>
<keyword evidence="1" id="KW-0863">Zinc-finger</keyword>
<keyword evidence="4" id="KW-1185">Reference proteome</keyword>
<evidence type="ECO:0000259" key="2">
    <source>
        <dbReference type="Pfam" id="PF10551"/>
    </source>
</evidence>
<accession>A0AAD9X516</accession>
<dbReference type="PANTHER" id="PTHR31669:SF283">
    <property type="entry name" value="PROTEIN FAR1-RELATED SEQUENCE"/>
    <property type="match status" value="1"/>
</dbReference>
<proteinExistence type="inferred from homology"/>
<evidence type="ECO:0000313" key="4">
    <source>
        <dbReference type="Proteomes" id="UP001280121"/>
    </source>
</evidence>
<dbReference type="GO" id="GO:0005634">
    <property type="term" value="C:nucleus"/>
    <property type="evidence" value="ECO:0007669"/>
    <property type="project" value="UniProtKB-SubCell"/>
</dbReference>
<comment type="subcellular location">
    <subcellularLocation>
        <location evidence="1">Nucleus</location>
    </subcellularLocation>
</comment>
<organism evidence="3 4">
    <name type="scientific">Dipteronia dyeriana</name>
    <dbReference type="NCBI Taxonomy" id="168575"/>
    <lineage>
        <taxon>Eukaryota</taxon>
        <taxon>Viridiplantae</taxon>
        <taxon>Streptophyta</taxon>
        <taxon>Embryophyta</taxon>
        <taxon>Tracheophyta</taxon>
        <taxon>Spermatophyta</taxon>
        <taxon>Magnoliopsida</taxon>
        <taxon>eudicotyledons</taxon>
        <taxon>Gunneridae</taxon>
        <taxon>Pentapetalae</taxon>
        <taxon>rosids</taxon>
        <taxon>malvids</taxon>
        <taxon>Sapindales</taxon>
        <taxon>Sapindaceae</taxon>
        <taxon>Hippocastanoideae</taxon>
        <taxon>Acereae</taxon>
        <taxon>Dipteronia</taxon>
    </lineage>
</organism>
<dbReference type="Proteomes" id="UP001280121">
    <property type="component" value="Unassembled WGS sequence"/>
</dbReference>
<dbReference type="InterPro" id="IPR031052">
    <property type="entry name" value="FHY3/FAR1"/>
</dbReference>
<dbReference type="PANTHER" id="PTHR31669">
    <property type="entry name" value="PROTEIN FAR1-RELATED SEQUENCE 10-RELATED"/>
    <property type="match status" value="1"/>
</dbReference>
<name>A0AAD9X516_9ROSI</name>
<comment type="caution">
    <text evidence="3">The sequence shown here is derived from an EMBL/GenBank/DDBJ whole genome shotgun (WGS) entry which is preliminary data.</text>
</comment>